<sequence length="168" mass="20076">MDQQELFFIDQNITLLSENLLLNNHEIFFEQNHNNKITETVENDIPKRIENIEKKIVSIENEVKESKSILKEILQELRNSKKRNRSKSETESEDESSVSKKKRKPQTKWTEDENQKLVEYASKYVNKDTKRIDWCKILSLHGSDFQEGHRQNNLLNDHFRTLKNSKQF</sequence>
<reference evidence="2" key="1">
    <citation type="submission" date="2021-02" db="EMBL/GenBank/DDBJ databases">
        <authorList>
            <person name="Nowell W R."/>
        </authorList>
    </citation>
    <scope>NUCLEOTIDE SEQUENCE</scope>
    <source>
        <strain evidence="2">Ploen Becks lab</strain>
    </source>
</reference>
<dbReference type="AlphaFoldDB" id="A0A814LWX3"/>
<keyword evidence="3" id="KW-1185">Reference proteome</keyword>
<comment type="caution">
    <text evidence="2">The sequence shown here is derived from an EMBL/GenBank/DDBJ whole genome shotgun (WGS) entry which is preliminary data.</text>
</comment>
<dbReference type="Gene3D" id="1.10.10.60">
    <property type="entry name" value="Homeodomain-like"/>
    <property type="match status" value="1"/>
</dbReference>
<feature type="region of interest" description="Disordered" evidence="1">
    <location>
        <begin position="80"/>
        <end position="111"/>
    </location>
</feature>
<evidence type="ECO:0000313" key="3">
    <source>
        <dbReference type="Proteomes" id="UP000663879"/>
    </source>
</evidence>
<dbReference type="Proteomes" id="UP000663879">
    <property type="component" value="Unassembled WGS sequence"/>
</dbReference>
<gene>
    <name evidence="2" type="ORF">OXX778_LOCUS19772</name>
</gene>
<organism evidence="2 3">
    <name type="scientific">Brachionus calyciflorus</name>
    <dbReference type="NCBI Taxonomy" id="104777"/>
    <lineage>
        <taxon>Eukaryota</taxon>
        <taxon>Metazoa</taxon>
        <taxon>Spiralia</taxon>
        <taxon>Gnathifera</taxon>
        <taxon>Rotifera</taxon>
        <taxon>Eurotatoria</taxon>
        <taxon>Monogononta</taxon>
        <taxon>Pseudotrocha</taxon>
        <taxon>Ploima</taxon>
        <taxon>Brachionidae</taxon>
        <taxon>Brachionus</taxon>
    </lineage>
</organism>
<accession>A0A814LWX3</accession>
<protein>
    <submittedName>
        <fullName evidence="2">Uncharacterized protein</fullName>
    </submittedName>
</protein>
<name>A0A814LWX3_9BILA</name>
<evidence type="ECO:0000313" key="2">
    <source>
        <dbReference type="EMBL" id="CAF1071955.1"/>
    </source>
</evidence>
<proteinExistence type="predicted"/>
<evidence type="ECO:0000256" key="1">
    <source>
        <dbReference type="SAM" id="MobiDB-lite"/>
    </source>
</evidence>
<dbReference type="EMBL" id="CAJNOC010006184">
    <property type="protein sequence ID" value="CAF1071955.1"/>
    <property type="molecule type" value="Genomic_DNA"/>
</dbReference>